<reference evidence="2 3" key="1">
    <citation type="journal article" date="1995" name="DNA Res.">
        <title>Sequence analysis of the genome of the unicellular cyanobacterium Synechocystis sp. strain PCC6803. I. Sequence features in the 1 Mb region from map positions 64% to 92% of the genome.</title>
        <authorList>
            <person name="Kaneko T."/>
            <person name="Tanaka A."/>
            <person name="Sato S."/>
            <person name="Kotani H."/>
            <person name="Sazuka T."/>
            <person name="Miyajima N."/>
            <person name="Sugiura M."/>
            <person name="Tabata S."/>
        </authorList>
    </citation>
    <scope>NUCLEOTIDE SEQUENCE [LARGE SCALE GENOMIC DNA]</scope>
    <source>
        <strain evidence="3">ATCC 27184 / PCC 6803 / Kazusa</strain>
    </source>
</reference>
<dbReference type="PhylomeDB" id="P74478"/>
<dbReference type="Gene3D" id="3.40.50.450">
    <property type="match status" value="1"/>
</dbReference>
<accession>P74478</accession>
<protein>
    <submittedName>
        <fullName evidence="2">Slr1926 protein</fullName>
    </submittedName>
</protein>
<reference evidence="2 3" key="2">
    <citation type="journal article" date="1996" name="DNA Res.">
        <title>Sequence analysis of the genome of the unicellular cyanobacterium Synechocystis sp. strain PCC6803. II. Sequence determination of the entire genome and assignment of potential protein-coding regions.</title>
        <authorList>
            <person name="Kaneko T."/>
            <person name="Sato S."/>
            <person name="Kotani H."/>
            <person name="Tanaka A."/>
            <person name="Asamizu E."/>
            <person name="Nakamura Y."/>
            <person name="Miyajima N."/>
            <person name="Hirosawa M."/>
            <person name="Sugiura M."/>
            <person name="Sasamoto S."/>
            <person name="Kimura T."/>
            <person name="Hosouchi T."/>
            <person name="Matsuno A."/>
            <person name="Muraki A."/>
            <person name="Nakazaki N."/>
            <person name="Naruo K."/>
            <person name="Okumura S."/>
            <person name="Shimpo S."/>
            <person name="Takeuchi C."/>
            <person name="Wada T."/>
            <person name="Watanabe A."/>
            <person name="Yamada M."/>
            <person name="Yasuda M."/>
            <person name="Tabata S."/>
        </authorList>
    </citation>
    <scope>NUCLEOTIDE SEQUENCE [LARGE SCALE GENOMIC DNA]</scope>
    <source>
        <strain evidence="3">ATCC 27184 / PCC 6803 / Kazusa</strain>
    </source>
</reference>
<keyword evidence="3" id="KW-1185">Reference proteome</keyword>
<dbReference type="eggNOG" id="COG0758">
    <property type="taxonomic scope" value="Bacteria"/>
</dbReference>
<organism evidence="2 3">
    <name type="scientific">Synechocystis sp. (strain ATCC 27184 / PCC 6803 / Kazusa)</name>
    <dbReference type="NCBI Taxonomy" id="1111708"/>
    <lineage>
        <taxon>Bacteria</taxon>
        <taxon>Bacillati</taxon>
        <taxon>Cyanobacteriota</taxon>
        <taxon>Cyanophyceae</taxon>
        <taxon>Synechococcales</taxon>
        <taxon>Merismopediaceae</taxon>
        <taxon>Synechocystis</taxon>
    </lineage>
</organism>
<dbReference type="SUPFAM" id="SSF102405">
    <property type="entry name" value="MCP/YpsA-like"/>
    <property type="match status" value="1"/>
</dbReference>
<name>P74478_SYNY3</name>
<dbReference type="InParanoid" id="P74478"/>
<dbReference type="STRING" id="1148.gene:10499461"/>
<dbReference type="AlphaFoldDB" id="P74478"/>
<dbReference type="IntAct" id="P74478">
    <property type="interactions" value="5"/>
</dbReference>
<evidence type="ECO:0000256" key="1">
    <source>
        <dbReference type="SAM" id="MobiDB-lite"/>
    </source>
</evidence>
<dbReference type="EnsemblBacteria" id="BAA18579">
    <property type="protein sequence ID" value="BAA18579"/>
    <property type="gene ID" value="BAA18579"/>
</dbReference>
<evidence type="ECO:0000313" key="2">
    <source>
        <dbReference type="EMBL" id="BAA18579.1"/>
    </source>
</evidence>
<feature type="region of interest" description="Disordered" evidence="1">
    <location>
        <begin position="1"/>
        <end position="22"/>
    </location>
</feature>
<sequence>MSRAQPLLPPLPKGKPSHGEKRITKTGLGQIWGLRRHPAISLLQWQRSPQPLKRASLSQVVNIPTLDTLAQELAAIQQTGSKRIALLGSRHVPITHQQLIEMMSYALVLGGNHLVTSGATGTNSAVIKGAMRADPNLLTVILPQSLDRQPRESRNQLGQVVHLVENTENDSLSLGEASTICNREIVSRCQQLICFAFHESHTLLQTCAEAEEQRKLVTLFYFD</sequence>
<proteinExistence type="predicted"/>
<dbReference type="Proteomes" id="UP000001425">
    <property type="component" value="Chromosome"/>
</dbReference>
<gene>
    <name evidence="2" type="ordered locus">slr1926</name>
</gene>
<dbReference type="PaxDb" id="1148-1653667"/>
<dbReference type="EMBL" id="BA000022">
    <property type="protein sequence ID" value="BAA18579.1"/>
    <property type="molecule type" value="Genomic_DNA"/>
</dbReference>
<dbReference type="KEGG" id="syn:slr1926"/>
<evidence type="ECO:0000313" key="3">
    <source>
        <dbReference type="Proteomes" id="UP000001425"/>
    </source>
</evidence>
<dbReference type="PIR" id="S76450">
    <property type="entry name" value="S76450"/>
</dbReference>